<evidence type="ECO:0000256" key="2">
    <source>
        <dbReference type="ARBA" id="ARBA00009949"/>
    </source>
</evidence>
<evidence type="ECO:0000256" key="4">
    <source>
        <dbReference type="ARBA" id="ARBA00015108"/>
    </source>
</evidence>
<dbReference type="GO" id="GO:0044183">
    <property type="term" value="F:protein folding chaperone"/>
    <property type="evidence" value="ECO:0007669"/>
    <property type="project" value="TreeGrafter"/>
</dbReference>
<evidence type="ECO:0000313" key="11">
    <source>
        <dbReference type="Proteomes" id="UP000002866"/>
    </source>
</evidence>
<name>I2GZU0_HENB6</name>
<dbReference type="InParanoid" id="I2GZU0"/>
<evidence type="ECO:0000313" key="10">
    <source>
        <dbReference type="EMBL" id="CCH59642.1"/>
    </source>
</evidence>
<dbReference type="PANTHER" id="PTHR46749:SF1">
    <property type="entry name" value="COMPLEX III ASSEMBLY FACTOR LYRM7"/>
    <property type="match status" value="1"/>
</dbReference>
<protein>
    <recommendedName>
        <fullName evidence="4">Mitochondrial zinc maintenance protein 1, mitochondrial</fullName>
    </recommendedName>
</protein>
<dbReference type="FunCoup" id="I2GZU0">
    <property type="interactions" value="27"/>
</dbReference>
<dbReference type="AlphaFoldDB" id="I2GZU0"/>
<comment type="subcellular location">
    <subcellularLocation>
        <location evidence="1">Mitochondrion matrix</location>
    </subcellularLocation>
</comment>
<dbReference type="GeneID" id="14493917"/>
<gene>
    <name evidence="10" type="primary">TBLA0B08260</name>
    <name evidence="10" type="ORF">TBLA_0B08260</name>
</gene>
<evidence type="ECO:0000256" key="3">
    <source>
        <dbReference type="ARBA" id="ARBA00011589"/>
    </source>
</evidence>
<evidence type="ECO:0000256" key="8">
    <source>
        <dbReference type="ARBA" id="ARBA00025268"/>
    </source>
</evidence>
<organism evidence="10 11">
    <name type="scientific">Henningerozyma blattae (strain ATCC 34711 / CBS 6284 / DSM 70876 / NBRC 10599 / NRRL Y-10934 / UCD 77-7)</name>
    <name type="common">Yeast</name>
    <name type="synonym">Tetrapisispora blattae</name>
    <dbReference type="NCBI Taxonomy" id="1071380"/>
    <lineage>
        <taxon>Eukaryota</taxon>
        <taxon>Fungi</taxon>
        <taxon>Dikarya</taxon>
        <taxon>Ascomycota</taxon>
        <taxon>Saccharomycotina</taxon>
        <taxon>Saccharomycetes</taxon>
        <taxon>Saccharomycetales</taxon>
        <taxon>Saccharomycetaceae</taxon>
        <taxon>Henningerozyma</taxon>
    </lineage>
</organism>
<dbReference type="PANTHER" id="PTHR46749">
    <property type="entry name" value="COMPLEX III ASSEMBLY FACTOR LYRM7"/>
    <property type="match status" value="1"/>
</dbReference>
<dbReference type="HOGENOM" id="CLU_147114_2_2_1"/>
<dbReference type="KEGG" id="tbl:TBLA_0B08260"/>
<evidence type="ECO:0000256" key="7">
    <source>
        <dbReference type="ARBA" id="ARBA00023186"/>
    </source>
</evidence>
<feature type="region of interest" description="Disordered" evidence="9">
    <location>
        <begin position="88"/>
        <end position="112"/>
    </location>
</feature>
<dbReference type="EMBL" id="HE806317">
    <property type="protein sequence ID" value="CCH59642.1"/>
    <property type="molecule type" value="Genomic_DNA"/>
</dbReference>
<evidence type="ECO:0000256" key="9">
    <source>
        <dbReference type="SAM" id="MobiDB-lite"/>
    </source>
</evidence>
<dbReference type="STRING" id="1071380.I2GZU0"/>
<dbReference type="InterPro" id="IPR050435">
    <property type="entry name" value="MZM1/LYRM7"/>
</dbReference>
<accession>I2GZU0</accession>
<dbReference type="Proteomes" id="UP000002866">
    <property type="component" value="Chromosome 2"/>
</dbReference>
<comment type="similarity">
    <text evidence="2">Belongs to the complex I LYR family. MZM1 subfamily.</text>
</comment>
<comment type="function">
    <text evidence="8">Assembly factor required for Rieske Fe-S protein RIP1 incorporation into the cytochrome b-c1 (CIII) complex. Functions as a chaperone, binding to this subunit within the mitochondrial matrix and stabilizing it prior to its translocation and insertion into the late CIII dimeric intermediate within the mitochondrial inner membrane. Modulates the mitochondrial matrix zinc pool.</text>
</comment>
<keyword evidence="6" id="KW-0496">Mitochondrion</keyword>
<dbReference type="GO" id="GO:0034551">
    <property type="term" value="P:mitochondrial respiratory chain complex III assembly"/>
    <property type="evidence" value="ECO:0007669"/>
    <property type="project" value="InterPro"/>
</dbReference>
<sequence length="112" mass="12768">MKLHPAYRACLRSINKVFQNDIATLNKAKLQLHSTTISNANVIDKIELESKIKELSDVAIFLRRNVVQGVRDNNDPKKAFKLNITKDTELGDNDQGRKRAFTPLRTNSFKQS</sequence>
<keyword evidence="7" id="KW-0143">Chaperone</keyword>
<feature type="compositionally biased region" description="Basic and acidic residues" evidence="9">
    <location>
        <begin position="88"/>
        <end position="97"/>
    </location>
</feature>
<keyword evidence="5" id="KW-0809">Transit peptide</keyword>
<dbReference type="GO" id="GO:0005759">
    <property type="term" value="C:mitochondrial matrix"/>
    <property type="evidence" value="ECO:0007669"/>
    <property type="project" value="UniProtKB-SubCell"/>
</dbReference>
<reference evidence="10 11" key="1">
    <citation type="journal article" date="2011" name="Proc. Natl. Acad. Sci. U.S.A.">
        <title>Evolutionary erosion of yeast sex chromosomes by mating-type switching accidents.</title>
        <authorList>
            <person name="Gordon J.L."/>
            <person name="Armisen D."/>
            <person name="Proux-Wera E."/>
            <person name="Oheigeartaigh S.S."/>
            <person name="Byrne K.P."/>
            <person name="Wolfe K.H."/>
        </authorList>
    </citation>
    <scope>NUCLEOTIDE SEQUENCE [LARGE SCALE GENOMIC DNA]</scope>
    <source>
        <strain evidence="11">ATCC 34711 / CBS 6284 / DSM 70876 / NBRC 10599 / NRRL Y-10934 / UCD 77-7</strain>
    </source>
</reference>
<proteinExistence type="inferred from homology"/>
<evidence type="ECO:0000256" key="5">
    <source>
        <dbReference type="ARBA" id="ARBA00022946"/>
    </source>
</evidence>
<comment type="subunit">
    <text evidence="3">Interacts with RIP1.</text>
</comment>
<dbReference type="RefSeq" id="XP_004179161.1">
    <property type="nucleotide sequence ID" value="XM_004179113.1"/>
</dbReference>
<keyword evidence="11" id="KW-1185">Reference proteome</keyword>
<evidence type="ECO:0000256" key="1">
    <source>
        <dbReference type="ARBA" id="ARBA00004305"/>
    </source>
</evidence>
<evidence type="ECO:0000256" key="6">
    <source>
        <dbReference type="ARBA" id="ARBA00023128"/>
    </source>
</evidence>
<dbReference type="InterPro" id="IPR045298">
    <property type="entry name" value="Complex1_LYR_LYRM7"/>
</dbReference>
<dbReference type="OrthoDB" id="529194at2759"/>
<dbReference type="CDD" id="cd20267">
    <property type="entry name" value="Complex1_LYR_LYRM7"/>
    <property type="match status" value="1"/>
</dbReference>